<feature type="chain" id="PRO_5040250424" evidence="1">
    <location>
        <begin position="21"/>
        <end position="697"/>
    </location>
</feature>
<keyword evidence="3" id="KW-1185">Reference proteome</keyword>
<reference evidence="2" key="1">
    <citation type="submission" date="2022-10" db="EMBL/GenBank/DDBJ databases">
        <title>Novel sulphate-reducing endosymbionts in the free-living metamonad Anaeramoeba.</title>
        <authorList>
            <person name="Jerlstrom-Hultqvist J."/>
            <person name="Cepicka I."/>
            <person name="Gallot-Lavallee L."/>
            <person name="Salas-Leiva D."/>
            <person name="Curtis B.A."/>
            <person name="Zahonova K."/>
            <person name="Pipaliya S."/>
            <person name="Dacks J."/>
            <person name="Roger A.J."/>
        </authorList>
    </citation>
    <scope>NUCLEOTIDE SEQUENCE</scope>
    <source>
        <strain evidence="2">BMAN</strain>
    </source>
</reference>
<evidence type="ECO:0000313" key="2">
    <source>
        <dbReference type="EMBL" id="KAJ5072849.1"/>
    </source>
</evidence>
<name>A0A9Q0RA94_ANAIG</name>
<evidence type="ECO:0000313" key="3">
    <source>
        <dbReference type="Proteomes" id="UP001149090"/>
    </source>
</evidence>
<proteinExistence type="predicted"/>
<protein>
    <submittedName>
        <fullName evidence="2">Protein nirf</fullName>
    </submittedName>
</protein>
<accession>A0A9Q0RA94</accession>
<dbReference type="Proteomes" id="UP001149090">
    <property type="component" value="Unassembled WGS sequence"/>
</dbReference>
<dbReference type="Gene3D" id="2.130.10.10">
    <property type="entry name" value="YVTN repeat-like/Quinoprotein amine dehydrogenase"/>
    <property type="match status" value="1"/>
</dbReference>
<gene>
    <name evidence="2" type="ORF">M0811_09295</name>
</gene>
<feature type="signal peptide" evidence="1">
    <location>
        <begin position="1"/>
        <end position="20"/>
    </location>
</feature>
<organism evidence="2 3">
    <name type="scientific">Anaeramoeba ignava</name>
    <name type="common">Anaerobic marine amoeba</name>
    <dbReference type="NCBI Taxonomy" id="1746090"/>
    <lineage>
        <taxon>Eukaryota</taxon>
        <taxon>Metamonada</taxon>
        <taxon>Anaeramoebidae</taxon>
        <taxon>Anaeramoeba</taxon>
    </lineage>
</organism>
<sequence length="697" mass="78489">MKNKLILFVCFTSFLLLVKSNDQIDKVFTFPISLSSPLNVLVDSDEGFVYVVDEMNSASTPHSFLFKFDMNTLEFLDALDLGIIGAYGAVIDTVNKFVYVATYNSPPVQISKVDLKKFEVVDILTLDVDVKFGAWIGQIDIVNQKAYFGCNSPPFVVKIDLTTFTEETNLSLSHDWFDFLIIDIPNGFLYAITEPFSGDNQTLYKISLSSLIAVDTLFFNSSNDSGMDYGAIDYSTQKMYVGTGQSPMGIVIVDLVNFTKQENLNFSALSINKGVGIDETNGNAILVDSNGVMAKMDLTNNSIIDTLNTISDGSYVDSVVFDIETEKVYIATDYRELIEVDLSLFQVEKTTTPQNYSNPDLLLIDESNQNGYFEFLISNNYSIIKFDLQSLSIIDNLDISQECEYGEIDTLNGFLYLFPTSLNGLNIGKLRLSNFSFEEFNQIHDNGTIESITFDEQKGILYFGYLNNDNSNYEMIQVNVTDLTIIGNSSFGNETDFLDINIDTSNEYLYSLYSNTSDYNNYLSKINSSNLNIIDNLNFEDSFSEYFFEKSCQYFYFQNSTNNLISRVDLTNMIIMNDSLNVTSFYLYPNNFEFNNGSIYLIGSNSSSSDQLVNVLEVELSSNQLISNISTEYSWQSLISEYDSSKSIVYLLNSGQQPYSLYEIQQPTPTPTPKPSSSQQILFSILILGITIIFGLF</sequence>
<comment type="caution">
    <text evidence="2">The sequence shown here is derived from an EMBL/GenBank/DDBJ whole genome shotgun (WGS) entry which is preliminary data.</text>
</comment>
<dbReference type="InterPro" id="IPR015943">
    <property type="entry name" value="WD40/YVTN_repeat-like_dom_sf"/>
</dbReference>
<evidence type="ECO:0000256" key="1">
    <source>
        <dbReference type="SAM" id="SignalP"/>
    </source>
</evidence>
<dbReference type="AlphaFoldDB" id="A0A9Q0RA94"/>
<keyword evidence="1" id="KW-0732">Signal</keyword>
<dbReference type="SUPFAM" id="SSF50998">
    <property type="entry name" value="Quinoprotein alcohol dehydrogenase-like"/>
    <property type="match status" value="1"/>
</dbReference>
<dbReference type="InterPro" id="IPR011047">
    <property type="entry name" value="Quinoprotein_ADH-like_sf"/>
</dbReference>
<dbReference type="EMBL" id="JAPDFW010000079">
    <property type="protein sequence ID" value="KAJ5072849.1"/>
    <property type="molecule type" value="Genomic_DNA"/>
</dbReference>